<evidence type="ECO:0000256" key="12">
    <source>
        <dbReference type="ARBA" id="ARBA00022840"/>
    </source>
</evidence>
<evidence type="ECO:0000256" key="3">
    <source>
        <dbReference type="ARBA" id="ARBA00004435"/>
    </source>
</evidence>
<dbReference type="SUPFAM" id="SSF56112">
    <property type="entry name" value="Protein kinase-like (PK-like)"/>
    <property type="match status" value="1"/>
</dbReference>
<evidence type="ECO:0000256" key="10">
    <source>
        <dbReference type="ARBA" id="ARBA00022741"/>
    </source>
</evidence>
<proteinExistence type="inferred from homology"/>
<dbReference type="EC" id="2.7.11.24" evidence="5"/>
<sequence length="560" mass="60379">SEHSPQAYGIVWKAVDQRTGEVVAIKKIFDAFRDKTDAQRTFREIMLLREFGDHPNIIRLLDVIPAENDRDIYLVFEFMDTDLNAVIRKGSVLEDTHKRFVFYQLLQATRFLHSGHVIHRDQKPSNVLLDANCRVKLCDFGLARSLSNLPEGPEGGALTEYVATRWYRAPEVLLSSPWYTLGVDMWSLGCILGEMLRGQPLFPGTSTVHQLELILETIPLPTEEDLRALGAGYSCTLLHLLGSRPQQSLDDILPPDTPRDALDLLRKLLVFAPSKRLSAAQALQHPYVRRFHCPSREWTHDSEVPSRCRLRRVSLGGSTGHPEAEGQRVQLWGDSARPARTVQGRGSGVGALGRLERAGTGARVGRLQMAKEAGLATGPSGNAKGPAGWGQGPHPDEGYGVQGSAPPCRVQHGHRAKRGRGCREKRGGCCRGEAVAGGITPRTQGRACLLPDLCSAGERPQGLVQEAVTGLGCEGAGQVYLWAPISSEGAHGGTCLAFGGVEPHQMSEALKEAAVLGIRRDGWPQKAPSPTLPDPGSRVGGGQPGWAGVAGGGLALGPAS</sequence>
<dbReference type="Gene3D" id="1.10.510.10">
    <property type="entry name" value="Transferase(Phosphotransferase) domain 1"/>
    <property type="match status" value="1"/>
</dbReference>
<dbReference type="AlphaFoldDB" id="A0A8C9Q0W2"/>
<evidence type="ECO:0000256" key="4">
    <source>
        <dbReference type="ARBA" id="ARBA00008832"/>
    </source>
</evidence>
<evidence type="ECO:0000256" key="17">
    <source>
        <dbReference type="ARBA" id="ARBA00076128"/>
    </source>
</evidence>
<keyword evidence="10" id="KW-0547">Nucleotide-binding</keyword>
<evidence type="ECO:0000256" key="8">
    <source>
        <dbReference type="ARBA" id="ARBA00022553"/>
    </source>
</evidence>
<accession>A0A8C9Q0W2</accession>
<dbReference type="InterPro" id="IPR050117">
    <property type="entry name" value="MAPK"/>
</dbReference>
<dbReference type="InterPro" id="IPR003527">
    <property type="entry name" value="MAP_kinase_CS"/>
</dbReference>
<dbReference type="FunFam" id="1.10.510.10:FF:000238">
    <property type="entry name" value="Mitogen-activated protein kinase"/>
    <property type="match status" value="1"/>
</dbReference>
<keyword evidence="7" id="KW-0723">Serine/threonine-protein kinase</keyword>
<evidence type="ECO:0000256" key="13">
    <source>
        <dbReference type="ARBA" id="ARBA00039797"/>
    </source>
</evidence>
<dbReference type="GO" id="GO:0004707">
    <property type="term" value="F:MAP kinase activity"/>
    <property type="evidence" value="ECO:0007669"/>
    <property type="project" value="UniProtKB-EC"/>
</dbReference>
<evidence type="ECO:0000256" key="16">
    <source>
        <dbReference type="ARBA" id="ARBA00076120"/>
    </source>
</evidence>
<dbReference type="GO" id="GO:0005814">
    <property type="term" value="C:centriole"/>
    <property type="evidence" value="ECO:0007669"/>
    <property type="project" value="UniProtKB-SubCell"/>
</dbReference>
<evidence type="ECO:0000256" key="9">
    <source>
        <dbReference type="ARBA" id="ARBA00022679"/>
    </source>
</evidence>
<evidence type="ECO:0000256" key="7">
    <source>
        <dbReference type="ARBA" id="ARBA00022527"/>
    </source>
</evidence>
<dbReference type="FunFam" id="3.30.200.20:FF:000166">
    <property type="entry name" value="Mitogen-activated protein kinase"/>
    <property type="match status" value="1"/>
</dbReference>
<dbReference type="GO" id="GO:0005524">
    <property type="term" value="F:ATP binding"/>
    <property type="evidence" value="ECO:0007669"/>
    <property type="project" value="UniProtKB-KW"/>
</dbReference>
<feature type="region of interest" description="Disordered" evidence="18">
    <location>
        <begin position="375"/>
        <end position="422"/>
    </location>
</feature>
<protein>
    <recommendedName>
        <fullName evidence="13">Mitogen-activated protein kinase 15</fullName>
        <ecNumber evidence="5">2.7.11.24</ecNumber>
    </recommendedName>
    <alternativeName>
        <fullName evidence="16">Extracellular signal-regulated kinase 7</fullName>
    </alternativeName>
    <alternativeName>
        <fullName evidence="17">Extracellular signal-regulated kinase 8</fullName>
    </alternativeName>
</protein>
<dbReference type="PANTHER" id="PTHR24055">
    <property type="entry name" value="MITOGEN-ACTIVATED PROTEIN KINASE"/>
    <property type="match status" value="1"/>
</dbReference>
<evidence type="ECO:0000256" key="6">
    <source>
        <dbReference type="ARBA" id="ARBA00022427"/>
    </source>
</evidence>
<dbReference type="CDD" id="cd07852">
    <property type="entry name" value="STKc_MAPK15-like"/>
    <property type="match status" value="1"/>
</dbReference>
<evidence type="ECO:0000313" key="21">
    <source>
        <dbReference type="Proteomes" id="UP000694422"/>
    </source>
</evidence>
<evidence type="ECO:0000313" key="20">
    <source>
        <dbReference type="Ensembl" id="ENSSDAP00000015845.1"/>
    </source>
</evidence>
<dbReference type="GO" id="GO:0005923">
    <property type="term" value="C:bicellular tight junction"/>
    <property type="evidence" value="ECO:0007669"/>
    <property type="project" value="UniProtKB-SubCell"/>
</dbReference>
<evidence type="ECO:0000256" key="5">
    <source>
        <dbReference type="ARBA" id="ARBA00012411"/>
    </source>
</evidence>
<comment type="similarity">
    <text evidence="4">Belongs to the protein kinase superfamily. CMGC Ser/Thr protein kinase family. MAP kinase subfamily.</text>
</comment>
<dbReference type="Gene3D" id="3.30.200.20">
    <property type="entry name" value="Phosphorylase Kinase, domain 1"/>
    <property type="match status" value="1"/>
</dbReference>
<evidence type="ECO:0000256" key="18">
    <source>
        <dbReference type="SAM" id="MobiDB-lite"/>
    </source>
</evidence>
<keyword evidence="6" id="KW-0965">Cell junction</keyword>
<reference evidence="20" key="2">
    <citation type="submission" date="2025-09" db="UniProtKB">
        <authorList>
            <consortium name="Ensembl"/>
        </authorList>
    </citation>
    <scope>IDENTIFICATION</scope>
</reference>
<feature type="compositionally biased region" description="Basic residues" evidence="18">
    <location>
        <begin position="411"/>
        <end position="420"/>
    </location>
</feature>
<feature type="compositionally biased region" description="Gly residues" evidence="18">
    <location>
        <begin position="538"/>
        <end position="560"/>
    </location>
</feature>
<keyword evidence="12" id="KW-0067">ATP-binding</keyword>
<organism evidence="20 21">
    <name type="scientific">Spermophilus dauricus</name>
    <name type="common">Daurian ground squirrel</name>
    <dbReference type="NCBI Taxonomy" id="99837"/>
    <lineage>
        <taxon>Eukaryota</taxon>
        <taxon>Metazoa</taxon>
        <taxon>Chordata</taxon>
        <taxon>Craniata</taxon>
        <taxon>Vertebrata</taxon>
        <taxon>Euteleostomi</taxon>
        <taxon>Mammalia</taxon>
        <taxon>Eutheria</taxon>
        <taxon>Euarchontoglires</taxon>
        <taxon>Glires</taxon>
        <taxon>Rodentia</taxon>
        <taxon>Sciuromorpha</taxon>
        <taxon>Sciuridae</taxon>
        <taxon>Xerinae</taxon>
        <taxon>Marmotini</taxon>
        <taxon>Spermophilus</taxon>
    </lineage>
</organism>
<keyword evidence="8" id="KW-0597">Phosphoprotein</keyword>
<evidence type="ECO:0000256" key="11">
    <source>
        <dbReference type="ARBA" id="ARBA00022777"/>
    </source>
</evidence>
<comment type="catalytic activity">
    <reaction evidence="15">
        <text>L-seryl-[protein] + ATP = O-phospho-L-seryl-[protein] + ADP + H(+)</text>
        <dbReference type="Rhea" id="RHEA:17989"/>
        <dbReference type="Rhea" id="RHEA-COMP:9863"/>
        <dbReference type="Rhea" id="RHEA-COMP:11604"/>
        <dbReference type="ChEBI" id="CHEBI:15378"/>
        <dbReference type="ChEBI" id="CHEBI:29999"/>
        <dbReference type="ChEBI" id="CHEBI:30616"/>
        <dbReference type="ChEBI" id="CHEBI:83421"/>
        <dbReference type="ChEBI" id="CHEBI:456216"/>
        <dbReference type="EC" id="2.7.11.24"/>
    </reaction>
</comment>
<keyword evidence="9" id="KW-0808">Transferase</keyword>
<keyword evidence="11" id="KW-0418">Kinase</keyword>
<evidence type="ECO:0000256" key="1">
    <source>
        <dbReference type="ARBA" id="ARBA00004114"/>
    </source>
</evidence>
<evidence type="ECO:0000256" key="14">
    <source>
        <dbReference type="ARBA" id="ARBA00047592"/>
    </source>
</evidence>
<name>A0A8C9Q0W2_SPEDA</name>
<comment type="catalytic activity">
    <reaction evidence="14">
        <text>L-threonyl-[protein] + ATP = O-phospho-L-threonyl-[protein] + ADP + H(+)</text>
        <dbReference type="Rhea" id="RHEA:46608"/>
        <dbReference type="Rhea" id="RHEA-COMP:11060"/>
        <dbReference type="Rhea" id="RHEA-COMP:11605"/>
        <dbReference type="ChEBI" id="CHEBI:15378"/>
        <dbReference type="ChEBI" id="CHEBI:30013"/>
        <dbReference type="ChEBI" id="CHEBI:30616"/>
        <dbReference type="ChEBI" id="CHEBI:61977"/>
        <dbReference type="ChEBI" id="CHEBI:456216"/>
        <dbReference type="EC" id="2.7.11.24"/>
    </reaction>
</comment>
<dbReference type="PROSITE" id="PS50011">
    <property type="entry name" value="PROTEIN_KINASE_DOM"/>
    <property type="match status" value="1"/>
</dbReference>
<keyword evidence="6" id="KW-0796">Tight junction</keyword>
<dbReference type="Ensembl" id="ENSSDAT00000017989.1">
    <property type="protein sequence ID" value="ENSSDAP00000015845.1"/>
    <property type="gene ID" value="ENSSDAG00000014314.1"/>
</dbReference>
<evidence type="ECO:0000259" key="19">
    <source>
        <dbReference type="PROSITE" id="PS50011"/>
    </source>
</evidence>
<evidence type="ECO:0000256" key="2">
    <source>
        <dbReference type="ARBA" id="ARBA00004120"/>
    </source>
</evidence>
<evidence type="ECO:0000256" key="15">
    <source>
        <dbReference type="ARBA" id="ARBA00048312"/>
    </source>
</evidence>
<keyword evidence="21" id="KW-1185">Reference proteome</keyword>
<dbReference type="Proteomes" id="UP000694422">
    <property type="component" value="Unplaced"/>
</dbReference>
<feature type="domain" description="Protein kinase" evidence="19">
    <location>
        <begin position="1"/>
        <end position="288"/>
    </location>
</feature>
<reference evidence="20" key="1">
    <citation type="submission" date="2025-08" db="UniProtKB">
        <authorList>
            <consortium name="Ensembl"/>
        </authorList>
    </citation>
    <scope>IDENTIFICATION</scope>
</reference>
<dbReference type="InterPro" id="IPR011009">
    <property type="entry name" value="Kinase-like_dom_sf"/>
</dbReference>
<dbReference type="InterPro" id="IPR000719">
    <property type="entry name" value="Prot_kinase_dom"/>
</dbReference>
<dbReference type="Pfam" id="PF00069">
    <property type="entry name" value="Pkinase"/>
    <property type="match status" value="1"/>
</dbReference>
<dbReference type="PROSITE" id="PS01351">
    <property type="entry name" value="MAPK"/>
    <property type="match status" value="1"/>
</dbReference>
<feature type="region of interest" description="Disordered" evidence="18">
    <location>
        <begin position="521"/>
        <end position="560"/>
    </location>
</feature>
<comment type="subcellular location">
    <subcellularLocation>
        <location evidence="3">Cell junction</location>
        <location evidence="3">Tight junction</location>
    </subcellularLocation>
    <subcellularLocation>
        <location evidence="2">Cytoplasm</location>
        <location evidence="2">Cytoskeleton</location>
        <location evidence="2">Cilium basal body</location>
    </subcellularLocation>
    <subcellularLocation>
        <location evidence="1">Cytoplasm</location>
        <location evidence="1">Cytoskeleton</location>
        <location evidence="1">Microtubule organizing center</location>
        <location evidence="1">Centrosome</location>
        <location evidence="1">Centriole</location>
    </subcellularLocation>
</comment>